<keyword evidence="1" id="KW-0812">Transmembrane</keyword>
<evidence type="ECO:0000256" key="1">
    <source>
        <dbReference type="SAM" id="Phobius"/>
    </source>
</evidence>
<dbReference type="InterPro" id="IPR046503">
    <property type="entry name" value="DUF6681"/>
</dbReference>
<protein>
    <submittedName>
        <fullName evidence="2">Uncharacterized protein</fullName>
    </submittedName>
</protein>
<dbReference type="Proteomes" id="UP000003987">
    <property type="component" value="Unassembled WGS sequence"/>
</dbReference>
<reference evidence="2 3" key="1">
    <citation type="submission" date="2009-06" db="EMBL/GenBank/DDBJ databases">
        <title>The Genome Sequence of Lactobacillus coleohominis strain 101-4-CHN.</title>
        <authorList>
            <consortium name="The Broad Institute Genome Sequencing Platform"/>
            <person name="Ward D."/>
            <person name="Young S.K."/>
            <person name="Zeng Q."/>
            <person name="Koehrsen M."/>
            <person name="Alvarado L."/>
            <person name="Berlin A."/>
            <person name="Borenstein D."/>
            <person name="Chen Z."/>
            <person name="Engels R."/>
            <person name="Freedman E."/>
            <person name="Gellesch M."/>
            <person name="Goldberg J."/>
            <person name="Griggs A."/>
            <person name="Gujja S."/>
            <person name="Heiman D."/>
            <person name="Hepburn T."/>
            <person name="Howarth C."/>
            <person name="Jen D."/>
            <person name="Larson L."/>
            <person name="Lewis B."/>
            <person name="Mehta T."/>
            <person name="Park D."/>
            <person name="Pearson M."/>
            <person name="Roberts A."/>
            <person name="Saif S."/>
            <person name="Shea T."/>
            <person name="Shenoy N."/>
            <person name="Sisk P."/>
            <person name="Stolte C."/>
            <person name="Sykes S."/>
            <person name="Walk T."/>
            <person name="White J."/>
            <person name="Yandava C."/>
            <person name="Liu Y."/>
            <person name="Xu Q."/>
            <person name="Lander E."/>
            <person name="Nusbaum C."/>
            <person name="Galagan J."/>
            <person name="Birren B."/>
        </authorList>
    </citation>
    <scope>NUCLEOTIDE SEQUENCE [LARGE SCALE GENOMIC DNA]</scope>
    <source>
        <strain evidence="2 3">101-4-CHN</strain>
    </source>
</reference>
<dbReference type="eggNOG" id="ENOG5032RH8">
    <property type="taxonomic scope" value="Bacteria"/>
</dbReference>
<dbReference type="EMBL" id="GG698803">
    <property type="protein sequence ID" value="EEU30348.1"/>
    <property type="molecule type" value="Genomic_DNA"/>
</dbReference>
<evidence type="ECO:0000313" key="3">
    <source>
        <dbReference type="Proteomes" id="UP000003987"/>
    </source>
</evidence>
<dbReference type="AlphaFoldDB" id="C7XVI2"/>
<sequence length="289" mass="33185">MFSFLDMINHSLGYFNINTKLKNKIYTVVALLGDFYLIYVTYRLLANHVWMRGLLYCLAVIAITYYVYLNAVYYFLNRTSRFDVLSPWLVKITGYDQSNENRGQMRADRAAAMISNQANGYFTDSNLISADVSIDREEQYNLRHLVDQLVEEGIFTADYNGKDASAIIDEYNQTHQPVNALNDHQTPPYFDLVNDEFGHRLEIYAGLNQMERVRVGHITKVGLTDVHAAHEKYRLYLANVFVTGGPHKIPGRRGTTILTDGDFGLVAHVAYKNRESQDAVGQQRRNLYQ</sequence>
<name>C7XVI2_9LACO</name>
<proteinExistence type="predicted"/>
<dbReference type="RefSeq" id="WP_006916531.1">
    <property type="nucleotide sequence ID" value="NZ_GG698803.1"/>
</dbReference>
<gene>
    <name evidence="2" type="ORF">HMPREF0501_00726</name>
</gene>
<evidence type="ECO:0000313" key="2">
    <source>
        <dbReference type="EMBL" id="EEU30348.1"/>
    </source>
</evidence>
<feature type="transmembrane region" description="Helical" evidence="1">
    <location>
        <begin position="25"/>
        <end position="42"/>
    </location>
</feature>
<keyword evidence="1" id="KW-1133">Transmembrane helix</keyword>
<dbReference type="HOGENOM" id="CLU_1003962_0_0_9"/>
<organism evidence="2 3">
    <name type="scientific">Limosilactobacillus coleohominis 101-4-CHN</name>
    <dbReference type="NCBI Taxonomy" id="575594"/>
    <lineage>
        <taxon>Bacteria</taxon>
        <taxon>Bacillati</taxon>
        <taxon>Bacillota</taxon>
        <taxon>Bacilli</taxon>
        <taxon>Lactobacillales</taxon>
        <taxon>Lactobacillaceae</taxon>
        <taxon>Limosilactobacillus</taxon>
    </lineage>
</organism>
<keyword evidence="1" id="KW-0472">Membrane</keyword>
<feature type="transmembrane region" description="Helical" evidence="1">
    <location>
        <begin position="54"/>
        <end position="76"/>
    </location>
</feature>
<dbReference type="OrthoDB" id="2192445at2"/>
<dbReference type="Pfam" id="PF20386">
    <property type="entry name" value="DUF6681"/>
    <property type="match status" value="1"/>
</dbReference>
<dbReference type="STRING" id="575594.HMPREF0501_00726"/>
<keyword evidence="3" id="KW-1185">Reference proteome</keyword>
<accession>C7XVI2</accession>